<evidence type="ECO:0008006" key="4">
    <source>
        <dbReference type="Google" id="ProtNLM"/>
    </source>
</evidence>
<reference evidence="2 3" key="1">
    <citation type="journal article" date="2018" name="Mol. Biol. Evol.">
        <title>Broad Genomic Sampling Reveals a Smut Pathogenic Ancestry of the Fungal Clade Ustilaginomycotina.</title>
        <authorList>
            <person name="Kijpornyongpan T."/>
            <person name="Mondo S.J."/>
            <person name="Barry K."/>
            <person name="Sandor L."/>
            <person name="Lee J."/>
            <person name="Lipzen A."/>
            <person name="Pangilinan J."/>
            <person name="LaButti K."/>
            <person name="Hainaut M."/>
            <person name="Henrissat B."/>
            <person name="Grigoriev I.V."/>
            <person name="Spatafora J.W."/>
            <person name="Aime M.C."/>
        </authorList>
    </citation>
    <scope>NUCLEOTIDE SEQUENCE [LARGE SCALE GENOMIC DNA]</scope>
    <source>
        <strain evidence="2 3">MCA 5214</strain>
    </source>
</reference>
<feature type="transmembrane region" description="Helical" evidence="1">
    <location>
        <begin position="67"/>
        <end position="86"/>
    </location>
</feature>
<dbReference type="OrthoDB" id="1077582at2759"/>
<dbReference type="EMBL" id="KZ819663">
    <property type="protein sequence ID" value="PWN29550.1"/>
    <property type="molecule type" value="Genomic_DNA"/>
</dbReference>
<dbReference type="STRING" id="1569628.A0A316UW73"/>
<keyword evidence="1" id="KW-1133">Transmembrane helix</keyword>
<evidence type="ECO:0000313" key="2">
    <source>
        <dbReference type="EMBL" id="PWN29550.1"/>
    </source>
</evidence>
<evidence type="ECO:0000313" key="3">
    <source>
        <dbReference type="Proteomes" id="UP000245884"/>
    </source>
</evidence>
<sequence>MPLPRLSKMTWLSDFIAPSHCERRVPPYAILIVPYIVPLLQSWLLFHAPVAHKCIPRWALRHHAQTLRLALLPVQILLCLHISFAYSGWGLTFVFAVALSLAAKSIAAATRRQPPSLAHADEAKGRPARLFYFPHTKLPLFVDYVTSWRGAGWESGIHSEAGYGRPDSKGDHKSPPQTLTDPRTIAFLISRLKTFLCSAGLVAFALEVMRHPLFAAVFDAHPSILSPVNPLSSISPTRRVLVQTLFLLAQGISIPHPIQATFSLLSIISTLISPQTQTWWTPLPFDSPHLSTSLHDFWGKR</sequence>
<accession>A0A316UW73</accession>
<dbReference type="AlphaFoldDB" id="A0A316UW73"/>
<protein>
    <recommendedName>
        <fullName evidence="4">Wax synthase domain-containing protein</fullName>
    </recommendedName>
</protein>
<gene>
    <name evidence="2" type="ORF">BDZ90DRAFT_113427</name>
</gene>
<organism evidence="2 3">
    <name type="scientific">Jaminaea rosea</name>
    <dbReference type="NCBI Taxonomy" id="1569628"/>
    <lineage>
        <taxon>Eukaryota</taxon>
        <taxon>Fungi</taxon>
        <taxon>Dikarya</taxon>
        <taxon>Basidiomycota</taxon>
        <taxon>Ustilaginomycotina</taxon>
        <taxon>Exobasidiomycetes</taxon>
        <taxon>Microstromatales</taxon>
        <taxon>Microstromatales incertae sedis</taxon>
        <taxon>Jaminaea</taxon>
    </lineage>
</organism>
<dbReference type="Proteomes" id="UP000245884">
    <property type="component" value="Unassembled WGS sequence"/>
</dbReference>
<name>A0A316UW73_9BASI</name>
<proteinExistence type="predicted"/>
<keyword evidence="1" id="KW-0812">Transmembrane</keyword>
<keyword evidence="3" id="KW-1185">Reference proteome</keyword>
<dbReference type="RefSeq" id="XP_025364162.1">
    <property type="nucleotide sequence ID" value="XM_025503236.1"/>
</dbReference>
<dbReference type="GeneID" id="37025059"/>
<feature type="transmembrane region" description="Helical" evidence="1">
    <location>
        <begin position="28"/>
        <end position="46"/>
    </location>
</feature>
<keyword evidence="1" id="KW-0472">Membrane</keyword>
<evidence type="ECO:0000256" key="1">
    <source>
        <dbReference type="SAM" id="Phobius"/>
    </source>
</evidence>